<accession>A0A1I0FUW9</accession>
<evidence type="ECO:0000313" key="11">
    <source>
        <dbReference type="Proteomes" id="UP000199308"/>
    </source>
</evidence>
<evidence type="ECO:0000256" key="3">
    <source>
        <dbReference type="ARBA" id="ARBA00012506"/>
    </source>
</evidence>
<dbReference type="OrthoDB" id="9807890at2"/>
<evidence type="ECO:0000256" key="8">
    <source>
        <dbReference type="ARBA" id="ARBA00049417"/>
    </source>
</evidence>
<comment type="function">
    <text evidence="1">Hydrolyzes diadenosine 5',5'''-P1,P4-tetraphosphate to yield ADP.</text>
</comment>
<dbReference type="InterPro" id="IPR029052">
    <property type="entry name" value="Metallo-depent_PP-like"/>
</dbReference>
<dbReference type="RefSeq" id="WP_093330301.1">
    <property type="nucleotide sequence ID" value="NZ_AP027363.1"/>
</dbReference>
<dbReference type="PIRSF" id="PIRSF000903">
    <property type="entry name" value="B5n-ttraPtase_sm"/>
    <property type="match status" value="1"/>
</dbReference>
<dbReference type="PANTHER" id="PTHR40942:SF4">
    <property type="entry name" value="CYTOCHROME C5"/>
    <property type="match status" value="1"/>
</dbReference>
<dbReference type="Proteomes" id="UP000199308">
    <property type="component" value="Unassembled WGS sequence"/>
</dbReference>
<gene>
    <name evidence="10" type="ORF">SAMN05660429_02232</name>
</gene>
<keyword evidence="11" id="KW-1185">Reference proteome</keyword>
<dbReference type="Pfam" id="PF00149">
    <property type="entry name" value="Metallophos"/>
    <property type="match status" value="1"/>
</dbReference>
<keyword evidence="4" id="KW-0378">Hydrolase</keyword>
<comment type="similarity">
    <text evidence="2">Belongs to the Ap4A hydrolase family.</text>
</comment>
<dbReference type="EC" id="3.6.1.41" evidence="3"/>
<evidence type="ECO:0000313" key="10">
    <source>
        <dbReference type="EMBL" id="SET62038.1"/>
    </source>
</evidence>
<dbReference type="SUPFAM" id="SSF56300">
    <property type="entry name" value="Metallo-dependent phosphatases"/>
    <property type="match status" value="1"/>
</dbReference>
<dbReference type="STRING" id="349064.SAMN05660429_02232"/>
<dbReference type="AlphaFoldDB" id="A0A1I0FUW9"/>
<sequence length="269" mass="30401">MAIYLVGDIQGCDSELKALLKQVDFSLDKDTLWPVGDVIARGPDSKKTLKFLYSIKDNVRMVLGNHDLHFLAICAGIKKAKTSDLLDKLIASKHVDSYANWLAEQPLLRQIGDQQAYVSHAGLSPQWSVEQAVKAARKAEKKLASSNVQQWLADMYGEKPDDWHQATSKLDKFRYTINAFTRMRYCYLDGRLEFNCKTSPQSAPTNIKPWYTMQPELKDTSWVIGHWAALMGKTNTSNLHALDTGCVWGGHMTLLRWDDKAVFIEPAHS</sequence>
<dbReference type="Gene3D" id="3.60.21.10">
    <property type="match status" value="1"/>
</dbReference>
<protein>
    <recommendedName>
        <fullName evidence="3">bis(5'-nucleosyl)-tetraphosphatase (symmetrical)</fullName>
        <ecNumber evidence="3">3.6.1.41</ecNumber>
    </recommendedName>
    <alternativeName>
        <fullName evidence="6">Ap4A hydrolase</fullName>
    </alternativeName>
    <alternativeName>
        <fullName evidence="5">Diadenosine 5',5'''-P1,P4-tetraphosphate pyrophosphohydrolase</fullName>
    </alternativeName>
    <alternativeName>
        <fullName evidence="7">Diadenosine tetraphosphatase</fullName>
    </alternativeName>
</protein>
<dbReference type="NCBIfam" id="TIGR00668">
    <property type="entry name" value="apaH"/>
    <property type="match status" value="1"/>
</dbReference>
<dbReference type="EMBL" id="FOHK01000010">
    <property type="protein sequence ID" value="SET62038.1"/>
    <property type="molecule type" value="Genomic_DNA"/>
</dbReference>
<evidence type="ECO:0000256" key="6">
    <source>
        <dbReference type="ARBA" id="ARBA00032248"/>
    </source>
</evidence>
<dbReference type="InterPro" id="IPR004617">
    <property type="entry name" value="ApaH"/>
</dbReference>
<name>A0A1I0FUW9_THASX</name>
<organism evidence="10 11">
    <name type="scientific">Thalassotalea agarivorans</name>
    <name type="common">Thalassomonas agarivorans</name>
    <dbReference type="NCBI Taxonomy" id="349064"/>
    <lineage>
        <taxon>Bacteria</taxon>
        <taxon>Pseudomonadati</taxon>
        <taxon>Pseudomonadota</taxon>
        <taxon>Gammaproteobacteria</taxon>
        <taxon>Alteromonadales</taxon>
        <taxon>Colwelliaceae</taxon>
        <taxon>Thalassotalea</taxon>
    </lineage>
</organism>
<evidence type="ECO:0000256" key="4">
    <source>
        <dbReference type="ARBA" id="ARBA00022801"/>
    </source>
</evidence>
<feature type="domain" description="Calcineurin-like phosphoesterase" evidence="9">
    <location>
        <begin position="1"/>
        <end position="168"/>
    </location>
</feature>
<proteinExistence type="inferred from homology"/>
<comment type="catalytic activity">
    <reaction evidence="8">
        <text>P(1),P(4)-bis(5'-adenosyl) tetraphosphate + H2O = 2 ADP + 2 H(+)</text>
        <dbReference type="Rhea" id="RHEA:24252"/>
        <dbReference type="ChEBI" id="CHEBI:15377"/>
        <dbReference type="ChEBI" id="CHEBI:15378"/>
        <dbReference type="ChEBI" id="CHEBI:58141"/>
        <dbReference type="ChEBI" id="CHEBI:456216"/>
        <dbReference type="EC" id="3.6.1.41"/>
    </reaction>
</comment>
<dbReference type="PANTHER" id="PTHR40942">
    <property type="match status" value="1"/>
</dbReference>
<evidence type="ECO:0000259" key="9">
    <source>
        <dbReference type="Pfam" id="PF00149"/>
    </source>
</evidence>
<evidence type="ECO:0000256" key="5">
    <source>
        <dbReference type="ARBA" id="ARBA00031248"/>
    </source>
</evidence>
<dbReference type="InterPro" id="IPR004843">
    <property type="entry name" value="Calcineurin-like_PHP"/>
</dbReference>
<dbReference type="GO" id="GO:0008803">
    <property type="term" value="F:bis(5'-nucleosyl)-tetraphosphatase (symmetrical) activity"/>
    <property type="evidence" value="ECO:0007669"/>
    <property type="project" value="UniProtKB-EC"/>
</dbReference>
<reference evidence="10 11" key="1">
    <citation type="submission" date="2016-10" db="EMBL/GenBank/DDBJ databases">
        <authorList>
            <person name="de Groot N.N."/>
        </authorList>
    </citation>
    <scope>NUCLEOTIDE SEQUENCE [LARGE SCALE GENOMIC DNA]</scope>
    <source>
        <strain evidence="10 11">DSM 19706</strain>
    </source>
</reference>
<dbReference type="NCBIfam" id="NF001204">
    <property type="entry name" value="PRK00166.1"/>
    <property type="match status" value="1"/>
</dbReference>
<evidence type="ECO:0000256" key="1">
    <source>
        <dbReference type="ARBA" id="ARBA00003413"/>
    </source>
</evidence>
<evidence type="ECO:0000256" key="2">
    <source>
        <dbReference type="ARBA" id="ARBA00005419"/>
    </source>
</evidence>
<dbReference type="CDD" id="cd07422">
    <property type="entry name" value="MPP_ApaH"/>
    <property type="match status" value="1"/>
</dbReference>
<evidence type="ECO:0000256" key="7">
    <source>
        <dbReference type="ARBA" id="ARBA00033210"/>
    </source>
</evidence>